<evidence type="ECO:0000259" key="11">
    <source>
        <dbReference type="PROSITE" id="PS50111"/>
    </source>
</evidence>
<keyword evidence="8" id="KW-0807">Transducer</keyword>
<evidence type="ECO:0000256" key="10">
    <source>
        <dbReference type="SAM" id="Phobius"/>
    </source>
</evidence>
<keyword evidence="5 10" id="KW-1133">Transmembrane helix</keyword>
<dbReference type="AlphaFoldDB" id="A0A9X1YPB8"/>
<proteinExistence type="inferred from homology"/>
<dbReference type="GO" id="GO:0007165">
    <property type="term" value="P:signal transduction"/>
    <property type="evidence" value="ECO:0007669"/>
    <property type="project" value="UniProtKB-KW"/>
</dbReference>
<dbReference type="Pfam" id="PF00015">
    <property type="entry name" value="MCPsignal"/>
    <property type="match status" value="1"/>
</dbReference>
<dbReference type="CDD" id="cd11386">
    <property type="entry name" value="MCP_signal"/>
    <property type="match status" value="1"/>
</dbReference>
<protein>
    <submittedName>
        <fullName evidence="12">Methyl-accepting chemotaxis protein</fullName>
    </submittedName>
</protein>
<sequence length="519" mass="54182">MLESLSFKKKIATLIAVSLAGLFIFTAVSFVKLRASIIDGRTSQLVTAVRTARSIAASYQALAAAGKLPEADAKKQAMDALRGIRYGDIAKDYVYIFSNKFEGVMHPFKTEWDGTNMLGKVRNSKGVDTIEELITSANTSPDGTAFVNGEFPRPGSTVPVPKLQYVTSLKEWGWVVGSGVYMDDVDAAVRTALFETLGIAACVFVVIGGLGFAIGRSVLRQIGGDPQEAVIAMKQVAQGNLATMVREPVPGSLLDTLALMIASLRNTVSQVRHTTESIATASGQIAAGNHDLSARTEQTASNLQQTAASMEELTGTVSQTADSASKANELASSASGAAARGGEVVEQVVSTMADINASSKRIGDIIGVIDGIAFQTNILALNAAVEAARAGEQGRGFAVVATEVRSLAKRSADAAKEIKALIGASVERVESGSALVTQAGATMKDIVTSVRHVSDIIGEITNAASQQSSGIGQVNGAVAQLDQMTQQNAALVEESAAAAESLKDQAKRLSEVVEVFRLS</sequence>
<name>A0A9X1YPB8_9BURK</name>
<dbReference type="GO" id="GO:0004888">
    <property type="term" value="F:transmembrane signaling receptor activity"/>
    <property type="evidence" value="ECO:0007669"/>
    <property type="project" value="TreeGrafter"/>
</dbReference>
<dbReference type="Proteomes" id="UP001139353">
    <property type="component" value="Unassembled WGS sequence"/>
</dbReference>
<dbReference type="SUPFAM" id="SSF58104">
    <property type="entry name" value="Methyl-accepting chemotaxis protein (MCP) signaling domain"/>
    <property type="match status" value="1"/>
</dbReference>
<dbReference type="FunFam" id="1.10.287.950:FF:000001">
    <property type="entry name" value="Methyl-accepting chemotaxis sensory transducer"/>
    <property type="match status" value="1"/>
</dbReference>
<dbReference type="Pfam" id="PF17200">
    <property type="entry name" value="sCache_2"/>
    <property type="match status" value="1"/>
</dbReference>
<feature type="domain" description="Methyl-accepting transducer" evidence="11">
    <location>
        <begin position="274"/>
        <end position="503"/>
    </location>
</feature>
<dbReference type="InterPro" id="IPR033480">
    <property type="entry name" value="sCache_2"/>
</dbReference>
<evidence type="ECO:0000256" key="8">
    <source>
        <dbReference type="PROSITE-ProRule" id="PRU00284"/>
    </source>
</evidence>
<evidence type="ECO:0000256" key="2">
    <source>
        <dbReference type="ARBA" id="ARBA00022475"/>
    </source>
</evidence>
<comment type="similarity">
    <text evidence="7">Belongs to the methyl-accepting chemotaxis (MCP) protein family.</text>
</comment>
<evidence type="ECO:0000256" key="9">
    <source>
        <dbReference type="SAM" id="Coils"/>
    </source>
</evidence>
<dbReference type="InterPro" id="IPR004089">
    <property type="entry name" value="MCPsignal_dom"/>
</dbReference>
<comment type="caution">
    <text evidence="12">The sequence shown here is derived from an EMBL/GenBank/DDBJ whole genome shotgun (WGS) entry which is preliminary data.</text>
</comment>
<dbReference type="Gene3D" id="3.30.450.20">
    <property type="entry name" value="PAS domain"/>
    <property type="match status" value="1"/>
</dbReference>
<dbReference type="GO" id="GO:0005886">
    <property type="term" value="C:plasma membrane"/>
    <property type="evidence" value="ECO:0007669"/>
    <property type="project" value="UniProtKB-SubCell"/>
</dbReference>
<keyword evidence="2" id="KW-1003">Cell membrane</keyword>
<dbReference type="InterPro" id="IPR051310">
    <property type="entry name" value="MCP_chemotaxis"/>
</dbReference>
<keyword evidence="4 10" id="KW-0812">Transmembrane</keyword>
<accession>A0A9X1YPB8</accession>
<comment type="subcellular location">
    <subcellularLocation>
        <location evidence="1">Cell membrane</location>
        <topology evidence="1">Multi-pass membrane protein</topology>
    </subcellularLocation>
</comment>
<dbReference type="PANTHER" id="PTHR43531">
    <property type="entry name" value="PROTEIN ICFG"/>
    <property type="match status" value="1"/>
</dbReference>
<dbReference type="GO" id="GO:0006935">
    <property type="term" value="P:chemotaxis"/>
    <property type="evidence" value="ECO:0007669"/>
    <property type="project" value="TreeGrafter"/>
</dbReference>
<dbReference type="RefSeq" id="WP_275684621.1">
    <property type="nucleotide sequence ID" value="NZ_JAJLJH010000009.1"/>
</dbReference>
<evidence type="ECO:0000313" key="12">
    <source>
        <dbReference type="EMBL" id="MCK9688573.1"/>
    </source>
</evidence>
<dbReference type="SMART" id="SM01049">
    <property type="entry name" value="Cache_2"/>
    <property type="match status" value="1"/>
</dbReference>
<keyword evidence="9" id="KW-0175">Coiled coil</keyword>
<keyword evidence="6 10" id="KW-0472">Membrane</keyword>
<dbReference type="EMBL" id="JAJLJH010000009">
    <property type="protein sequence ID" value="MCK9688573.1"/>
    <property type="molecule type" value="Genomic_DNA"/>
</dbReference>
<evidence type="ECO:0000256" key="5">
    <source>
        <dbReference type="ARBA" id="ARBA00022989"/>
    </source>
</evidence>
<reference evidence="12" key="1">
    <citation type="submission" date="2021-11" db="EMBL/GenBank/DDBJ databases">
        <title>BS-T2-15 a new species belonging to the Comamonadaceae family isolated from the soil of a French oak forest.</title>
        <authorList>
            <person name="Mieszkin S."/>
            <person name="Alain K."/>
        </authorList>
    </citation>
    <scope>NUCLEOTIDE SEQUENCE</scope>
    <source>
        <strain evidence="12">BS-T2-15</strain>
    </source>
</reference>
<gene>
    <name evidence="12" type="ORF">LPC04_22925</name>
</gene>
<feature type="transmembrane region" description="Helical" evidence="10">
    <location>
        <begin position="192"/>
        <end position="214"/>
    </location>
</feature>
<evidence type="ECO:0000256" key="3">
    <source>
        <dbReference type="ARBA" id="ARBA00022481"/>
    </source>
</evidence>
<evidence type="ECO:0000256" key="4">
    <source>
        <dbReference type="ARBA" id="ARBA00022692"/>
    </source>
</evidence>
<dbReference type="Gene3D" id="1.10.287.950">
    <property type="entry name" value="Methyl-accepting chemotaxis protein"/>
    <property type="match status" value="1"/>
</dbReference>
<dbReference type="PANTHER" id="PTHR43531:SF14">
    <property type="entry name" value="METHYL-ACCEPTING CHEMOTAXIS PROTEIN I-RELATED"/>
    <property type="match status" value="1"/>
</dbReference>
<evidence type="ECO:0000256" key="6">
    <source>
        <dbReference type="ARBA" id="ARBA00023136"/>
    </source>
</evidence>
<evidence type="ECO:0000256" key="7">
    <source>
        <dbReference type="ARBA" id="ARBA00029447"/>
    </source>
</evidence>
<feature type="coiled-coil region" evidence="9">
    <location>
        <begin position="474"/>
        <end position="512"/>
    </location>
</feature>
<dbReference type="SMART" id="SM00283">
    <property type="entry name" value="MA"/>
    <property type="match status" value="1"/>
</dbReference>
<organism evidence="12 13">
    <name type="scientific">Scleromatobacter humisilvae</name>
    <dbReference type="NCBI Taxonomy" id="2897159"/>
    <lineage>
        <taxon>Bacteria</taxon>
        <taxon>Pseudomonadati</taxon>
        <taxon>Pseudomonadota</taxon>
        <taxon>Betaproteobacteria</taxon>
        <taxon>Burkholderiales</taxon>
        <taxon>Sphaerotilaceae</taxon>
        <taxon>Scleromatobacter</taxon>
    </lineage>
</organism>
<dbReference type="PROSITE" id="PS50111">
    <property type="entry name" value="CHEMOTAXIS_TRANSDUC_2"/>
    <property type="match status" value="1"/>
</dbReference>
<keyword evidence="13" id="KW-1185">Reference proteome</keyword>
<feature type="transmembrane region" description="Helical" evidence="10">
    <location>
        <begin position="12"/>
        <end position="31"/>
    </location>
</feature>
<evidence type="ECO:0000256" key="1">
    <source>
        <dbReference type="ARBA" id="ARBA00004651"/>
    </source>
</evidence>
<evidence type="ECO:0000313" key="13">
    <source>
        <dbReference type="Proteomes" id="UP001139353"/>
    </source>
</evidence>
<keyword evidence="3" id="KW-0488">Methylation</keyword>